<accession>A0A6A4RYS4</accession>
<dbReference type="AlphaFoldDB" id="A0A6A4RYS4"/>
<evidence type="ECO:0000313" key="1">
    <source>
        <dbReference type="EMBL" id="KAF0025449.1"/>
    </source>
</evidence>
<comment type="caution">
    <text evidence="1">The sequence shown here is derived from an EMBL/GenBank/DDBJ whole genome shotgun (WGS) entry which is preliminary data.</text>
</comment>
<dbReference type="EMBL" id="VEVO01000020">
    <property type="protein sequence ID" value="KAF0025449.1"/>
    <property type="molecule type" value="Genomic_DNA"/>
</dbReference>
<proteinExistence type="predicted"/>
<protein>
    <submittedName>
        <fullName evidence="1">Uncharacterized protein</fullName>
    </submittedName>
</protein>
<sequence>MNPRKNETLRCRAAFNTEHVYHSGACVYAGFDVSCFRCSTRLKTEKVIMKSQDFRRQRVIGQVDEAREPLMWLSSAGHTAALDGDHKALMPLSRYKRTNHYNRSFSGVMTTFDQRDETLAQIQYRCVYHKCVSINGAFDIYFLNERKLWKCIIRSSKDNWMTNKGKYFTCCYSSLQEDSSGQTEMCRGGESLSQNCGVDNLLARVLPHTKV</sequence>
<name>A0A6A4RYS4_SCOMX</name>
<dbReference type="Proteomes" id="UP000438429">
    <property type="component" value="Unassembled WGS sequence"/>
</dbReference>
<gene>
    <name evidence="1" type="ORF">F2P81_022330</name>
</gene>
<organism evidence="1 2">
    <name type="scientific">Scophthalmus maximus</name>
    <name type="common">Turbot</name>
    <name type="synonym">Psetta maxima</name>
    <dbReference type="NCBI Taxonomy" id="52904"/>
    <lineage>
        <taxon>Eukaryota</taxon>
        <taxon>Metazoa</taxon>
        <taxon>Chordata</taxon>
        <taxon>Craniata</taxon>
        <taxon>Vertebrata</taxon>
        <taxon>Euteleostomi</taxon>
        <taxon>Actinopterygii</taxon>
        <taxon>Neopterygii</taxon>
        <taxon>Teleostei</taxon>
        <taxon>Neoteleostei</taxon>
        <taxon>Acanthomorphata</taxon>
        <taxon>Carangaria</taxon>
        <taxon>Pleuronectiformes</taxon>
        <taxon>Pleuronectoidei</taxon>
        <taxon>Scophthalmidae</taxon>
        <taxon>Scophthalmus</taxon>
    </lineage>
</organism>
<evidence type="ECO:0000313" key="2">
    <source>
        <dbReference type="Proteomes" id="UP000438429"/>
    </source>
</evidence>
<reference evidence="1 2" key="1">
    <citation type="submission" date="2019-06" db="EMBL/GenBank/DDBJ databases">
        <title>Draft genomes of female and male turbot (Scophthalmus maximus).</title>
        <authorList>
            <person name="Xu H."/>
            <person name="Xu X.-W."/>
            <person name="Shao C."/>
            <person name="Chen S."/>
        </authorList>
    </citation>
    <scope>NUCLEOTIDE SEQUENCE [LARGE SCALE GENOMIC DNA]</scope>
    <source>
        <strain evidence="1">Ysfricsl-2016a</strain>
        <tissue evidence="1">Blood</tissue>
    </source>
</reference>